<dbReference type="InterPro" id="IPR002110">
    <property type="entry name" value="Ankyrin_rpt"/>
</dbReference>
<feature type="coiled-coil region" evidence="5">
    <location>
        <begin position="811"/>
        <end position="873"/>
    </location>
</feature>
<dbReference type="SUPFAM" id="SSF48403">
    <property type="entry name" value="Ankyrin repeat"/>
    <property type="match status" value="1"/>
</dbReference>
<comment type="caution">
    <text evidence="8">The sequence shown here is derived from an EMBL/GenBank/DDBJ whole genome shotgun (WGS) entry which is preliminary data.</text>
</comment>
<keyword evidence="4" id="KW-0862">Zinc</keyword>
<evidence type="ECO:0000256" key="3">
    <source>
        <dbReference type="PROSITE-ProRule" id="PRU00023"/>
    </source>
</evidence>
<dbReference type="CDD" id="cd14686">
    <property type="entry name" value="bZIP"/>
    <property type="match status" value="1"/>
</dbReference>
<evidence type="ECO:0000256" key="6">
    <source>
        <dbReference type="SAM" id="MobiDB-lite"/>
    </source>
</evidence>
<evidence type="ECO:0000259" key="7">
    <source>
        <dbReference type="PROSITE" id="PS50103"/>
    </source>
</evidence>
<feature type="domain" description="C3H1-type" evidence="7">
    <location>
        <begin position="479"/>
        <end position="501"/>
    </location>
</feature>
<keyword evidence="4" id="KW-0863">Zinc-finger</keyword>
<feature type="compositionally biased region" description="Basic residues" evidence="6">
    <location>
        <begin position="505"/>
        <end position="514"/>
    </location>
</feature>
<dbReference type="GO" id="GO:0010468">
    <property type="term" value="P:regulation of gene expression"/>
    <property type="evidence" value="ECO:0007669"/>
    <property type="project" value="UniProtKB-ARBA"/>
</dbReference>
<feature type="region of interest" description="Disordered" evidence="6">
    <location>
        <begin position="505"/>
        <end position="526"/>
    </location>
</feature>
<dbReference type="PROSITE" id="PS50297">
    <property type="entry name" value="ANK_REP_REGION"/>
    <property type="match status" value="3"/>
</dbReference>
<feature type="repeat" description="ANK" evidence="3">
    <location>
        <begin position="259"/>
        <end position="291"/>
    </location>
</feature>
<keyword evidence="2 3" id="KW-0040">ANK repeat</keyword>
<feature type="repeat" description="ANK" evidence="3">
    <location>
        <begin position="193"/>
        <end position="225"/>
    </location>
</feature>
<gene>
    <name evidence="8" type="primary">ANKRD50</name>
    <name evidence="8" type="ORF">SNAT2548_LOCUS21576</name>
</gene>
<protein>
    <submittedName>
        <fullName evidence="8">ANKRD50 protein</fullName>
    </submittedName>
</protein>
<dbReference type="PANTHER" id="PTHR24201:SF16">
    <property type="entry name" value="ANKYRIN-1-LIKE-RELATED"/>
    <property type="match status" value="1"/>
</dbReference>
<sequence>MGQAVVEVETTVKEVPPEVKAVESTFTKLYTKPAMMEDGCNVARPKRKLAGSDGSSDGACGCEKVPRVDAMTKLSLALKQENALGCVCRALPSAWPKLRKTSKLYMWRLDELKLHALQQALIEELNLVFADLFELCERGDAECVWILLSQGMNVKQRDPEGATLLQKATHSGCTTILKLIVEKGGVLNAKGSYGYTPLHEACYLGVPEVCELLLSVKANVDALSKNGSTPLLVAGREGHNAICESLLKHNADADDGGDKGWTPLSVAAGEGHVEVCETLLKYNANVHGFSGDGRYERSALQEAAEQGHANVVGLLLEAKADVHHTFDEGGGQQRRWTAAELAERAGHSKIVNMLMSQVMAPNCFFVALQTSSDGLLHVMHDPEATDFLFQSSSEARCSEDPKVPVAWHWYACRAILQGMPKRPGGHVYDPHPCQDVSSDTEDSVELETPSGTCTTAAELGPDGLPSIGSVGHATGDCKRCCFHPKGRCQNGHDCRFCHFDHDKRRRAGTKKKSSRQVSPDSSMTGDGISPVLTPAMGQQPMALIPGPQAPCQPVGPCATTPSAACGYPEAQPHMEAPQMAMGCMEEQVGYAPPMMPNDYGNMPMWQGDLPGFMGPCPLSTAPQGPQYGWPGPPNFFAPRLGGCRASELSRGQPIISRTSCRLPCRYLEQNPTASEVLLGFRFQFACGGIDYLLETNRSWSDSILSAATGIAEMGGDVRIPRRQSLLGTGPSEGVDNWCPVCSFEGARVIRASLARDNRSEAKKSLLPGLAPSEIMEAAGRNIEFWVRQKALESSRRRKRCLSMEERLVSVTQTAEDHIQQSQKQREELAQEEADLEKRLQMLVQERSEVSHQIEQLKREFLEADEQRSCLDLQVGGSVRDVLQGRPMPERRAPVTASRLHEPQLRGGGYSFEGAGLRRSRSRSPGRLANQVEAGLDDFFVKPNLLERCSEKEPPRMARAPASPSPFPDSGAQAFRRESQNLVWSQKLFLAAFPPIQGGIPQIRWKLLLPWPPKSIHVQAARCSKSKLTARRLPQTLQTWPIWTGRLRRASWEELVKGGAELPEGLLPQERSGS</sequence>
<feature type="repeat" description="ANK" evidence="3">
    <location>
        <begin position="226"/>
        <end position="258"/>
    </location>
</feature>
<dbReference type="Proteomes" id="UP000604046">
    <property type="component" value="Unassembled WGS sequence"/>
</dbReference>
<keyword evidence="4" id="KW-0479">Metal-binding</keyword>
<keyword evidence="9" id="KW-1185">Reference proteome</keyword>
<dbReference type="GO" id="GO:0005634">
    <property type="term" value="C:nucleus"/>
    <property type="evidence" value="ECO:0007669"/>
    <property type="project" value="TreeGrafter"/>
</dbReference>
<dbReference type="PROSITE" id="PS50088">
    <property type="entry name" value="ANK_REPEAT"/>
    <property type="match status" value="4"/>
</dbReference>
<keyword evidence="1" id="KW-0677">Repeat</keyword>
<evidence type="ECO:0000313" key="9">
    <source>
        <dbReference type="Proteomes" id="UP000604046"/>
    </source>
</evidence>
<evidence type="ECO:0000256" key="4">
    <source>
        <dbReference type="PROSITE-ProRule" id="PRU00723"/>
    </source>
</evidence>
<evidence type="ECO:0000256" key="5">
    <source>
        <dbReference type="SAM" id="Coils"/>
    </source>
</evidence>
<evidence type="ECO:0000313" key="8">
    <source>
        <dbReference type="EMBL" id="CAE7396152.1"/>
    </source>
</evidence>
<dbReference type="PROSITE" id="PS50103">
    <property type="entry name" value="ZF_C3H1"/>
    <property type="match status" value="1"/>
</dbReference>
<dbReference type="InterPro" id="IPR036770">
    <property type="entry name" value="Ankyrin_rpt-contain_sf"/>
</dbReference>
<feature type="repeat" description="ANK" evidence="3">
    <location>
        <begin position="295"/>
        <end position="327"/>
    </location>
</feature>
<dbReference type="OrthoDB" id="194358at2759"/>
<name>A0A812QNK5_9DINO</name>
<feature type="zinc finger region" description="C3H1-type" evidence="4">
    <location>
        <begin position="479"/>
        <end position="501"/>
    </location>
</feature>
<dbReference type="GO" id="GO:0008270">
    <property type="term" value="F:zinc ion binding"/>
    <property type="evidence" value="ECO:0007669"/>
    <property type="project" value="UniProtKB-KW"/>
</dbReference>
<dbReference type="AlphaFoldDB" id="A0A812QNK5"/>
<dbReference type="Pfam" id="PF12796">
    <property type="entry name" value="Ank_2"/>
    <property type="match status" value="1"/>
</dbReference>
<dbReference type="PANTHER" id="PTHR24201">
    <property type="entry name" value="ANK_REP_REGION DOMAIN-CONTAINING PROTEIN"/>
    <property type="match status" value="1"/>
</dbReference>
<proteinExistence type="predicted"/>
<evidence type="ECO:0000256" key="1">
    <source>
        <dbReference type="ARBA" id="ARBA00022737"/>
    </source>
</evidence>
<accession>A0A812QNK5</accession>
<dbReference type="SMART" id="SM00248">
    <property type="entry name" value="ANK"/>
    <property type="match status" value="7"/>
</dbReference>
<feature type="compositionally biased region" description="Basic and acidic residues" evidence="6">
    <location>
        <begin position="887"/>
        <end position="903"/>
    </location>
</feature>
<feature type="compositionally biased region" description="Polar residues" evidence="6">
    <location>
        <begin position="515"/>
        <end position="524"/>
    </location>
</feature>
<organism evidence="8 9">
    <name type="scientific">Symbiodinium natans</name>
    <dbReference type="NCBI Taxonomy" id="878477"/>
    <lineage>
        <taxon>Eukaryota</taxon>
        <taxon>Sar</taxon>
        <taxon>Alveolata</taxon>
        <taxon>Dinophyceae</taxon>
        <taxon>Suessiales</taxon>
        <taxon>Symbiodiniaceae</taxon>
        <taxon>Symbiodinium</taxon>
    </lineage>
</organism>
<reference evidence="8" key="1">
    <citation type="submission" date="2021-02" db="EMBL/GenBank/DDBJ databases">
        <authorList>
            <person name="Dougan E. K."/>
            <person name="Rhodes N."/>
            <person name="Thang M."/>
            <person name="Chan C."/>
        </authorList>
    </citation>
    <scope>NUCLEOTIDE SEQUENCE</scope>
</reference>
<dbReference type="Pfam" id="PF00023">
    <property type="entry name" value="Ank"/>
    <property type="match status" value="1"/>
</dbReference>
<evidence type="ECO:0000256" key="2">
    <source>
        <dbReference type="ARBA" id="ARBA00023043"/>
    </source>
</evidence>
<dbReference type="Gene3D" id="1.25.40.20">
    <property type="entry name" value="Ankyrin repeat-containing domain"/>
    <property type="match status" value="1"/>
</dbReference>
<dbReference type="EMBL" id="CAJNDS010002257">
    <property type="protein sequence ID" value="CAE7396152.1"/>
    <property type="molecule type" value="Genomic_DNA"/>
</dbReference>
<feature type="region of interest" description="Disordered" evidence="6">
    <location>
        <begin position="887"/>
        <end position="924"/>
    </location>
</feature>
<dbReference type="InterPro" id="IPR050776">
    <property type="entry name" value="Ank_Repeat/CDKN_Inhibitor"/>
</dbReference>
<dbReference type="InterPro" id="IPR000571">
    <property type="entry name" value="Znf_CCCH"/>
</dbReference>
<keyword evidence="5" id="KW-0175">Coiled coil</keyword>
<feature type="region of interest" description="Disordered" evidence="6">
    <location>
        <begin position="951"/>
        <end position="970"/>
    </location>
</feature>